<feature type="domain" description="Acetyl-CoA hydrolase/transferase C-terminal" evidence="1">
    <location>
        <begin position="27"/>
        <end position="179"/>
    </location>
</feature>
<reference evidence="2" key="1">
    <citation type="journal article" date="2015" name="Nature">
        <title>Complex archaea that bridge the gap between prokaryotes and eukaryotes.</title>
        <authorList>
            <person name="Spang A."/>
            <person name="Saw J.H."/>
            <person name="Jorgensen S.L."/>
            <person name="Zaremba-Niedzwiedzka K."/>
            <person name="Martijn J."/>
            <person name="Lind A.E."/>
            <person name="van Eijk R."/>
            <person name="Schleper C."/>
            <person name="Guy L."/>
            <person name="Ettema T.J."/>
        </authorList>
    </citation>
    <scope>NUCLEOTIDE SEQUENCE</scope>
</reference>
<name>A0A0F9FWG9_9ZZZZ</name>
<dbReference type="Pfam" id="PF13336">
    <property type="entry name" value="AcetylCoA_hyd_C"/>
    <property type="match status" value="1"/>
</dbReference>
<dbReference type="InterPro" id="IPR038460">
    <property type="entry name" value="AcetylCoA_hyd_C_sf"/>
</dbReference>
<organism evidence="2">
    <name type="scientific">marine sediment metagenome</name>
    <dbReference type="NCBI Taxonomy" id="412755"/>
    <lineage>
        <taxon>unclassified sequences</taxon>
        <taxon>metagenomes</taxon>
        <taxon>ecological metagenomes</taxon>
    </lineage>
</organism>
<evidence type="ECO:0000313" key="2">
    <source>
        <dbReference type="EMBL" id="KKL55492.1"/>
    </source>
</evidence>
<accession>A0A0F9FWG9</accession>
<dbReference type="Gene3D" id="3.40.1080.20">
    <property type="entry name" value="Acetyl-CoA hydrolase/transferase C-terminal domain"/>
    <property type="match status" value="1"/>
</dbReference>
<protein>
    <recommendedName>
        <fullName evidence="1">Acetyl-CoA hydrolase/transferase C-terminal domain-containing protein</fullName>
    </recommendedName>
</protein>
<gene>
    <name evidence="2" type="ORF">LCGC14_2254880</name>
</gene>
<dbReference type="InterPro" id="IPR046433">
    <property type="entry name" value="ActCoA_hydro"/>
</dbReference>
<proteinExistence type="predicted"/>
<dbReference type="AlphaFoldDB" id="A0A0F9FWG9"/>
<dbReference type="PANTHER" id="PTHR21432">
    <property type="entry name" value="ACETYL-COA HYDROLASE-RELATED"/>
    <property type="match status" value="1"/>
</dbReference>
<comment type="caution">
    <text evidence="2">The sequence shown here is derived from an EMBL/GenBank/DDBJ whole genome shotgun (WGS) entry which is preliminary data.</text>
</comment>
<evidence type="ECO:0000259" key="1">
    <source>
        <dbReference type="Pfam" id="PF13336"/>
    </source>
</evidence>
<dbReference type="EMBL" id="LAZR01030821">
    <property type="protein sequence ID" value="KKL55492.1"/>
    <property type="molecule type" value="Genomic_DNA"/>
</dbReference>
<dbReference type="InterPro" id="IPR037171">
    <property type="entry name" value="NagB/RpiA_transferase-like"/>
</dbReference>
<dbReference type="GO" id="GO:0008775">
    <property type="term" value="F:acetate CoA-transferase activity"/>
    <property type="evidence" value="ECO:0007669"/>
    <property type="project" value="InterPro"/>
</dbReference>
<dbReference type="InterPro" id="IPR026888">
    <property type="entry name" value="AcetylCoA_hyd_C"/>
</dbReference>
<sequence length="182" mass="19551">ALVESGVIDNTRKVVHRGKIVTGFVQGSKALYDFVDDNSEVAFLDIEYVNNPAVIRKNPQVVSINSAIQIDLTGQVCADSIGDKVYSGFGGQVDFVTGSQLSDGGRSIIALPSTALSGQCSRIVPHLTQGAGVVTSRAQVGYVVTEYGVAYLHGLSLCERRERLIEIAHPDFRAELQNMARV</sequence>
<feature type="non-terminal residue" evidence="2">
    <location>
        <position position="1"/>
    </location>
</feature>
<dbReference type="PANTHER" id="PTHR21432:SF20">
    <property type="entry name" value="ACETYL-COA HYDROLASE"/>
    <property type="match status" value="1"/>
</dbReference>
<dbReference type="Gene3D" id="3.30.750.70">
    <property type="entry name" value="4-hydroxybutyrate coenzyme like domains"/>
    <property type="match status" value="1"/>
</dbReference>
<dbReference type="GO" id="GO:0006083">
    <property type="term" value="P:acetate metabolic process"/>
    <property type="evidence" value="ECO:0007669"/>
    <property type="project" value="InterPro"/>
</dbReference>
<dbReference type="SUPFAM" id="SSF100950">
    <property type="entry name" value="NagB/RpiA/CoA transferase-like"/>
    <property type="match status" value="1"/>
</dbReference>